<proteinExistence type="predicted"/>
<organism evidence="3 4">
    <name type="scientific">Basidiobolus ranarum</name>
    <dbReference type="NCBI Taxonomy" id="34480"/>
    <lineage>
        <taxon>Eukaryota</taxon>
        <taxon>Fungi</taxon>
        <taxon>Fungi incertae sedis</taxon>
        <taxon>Zoopagomycota</taxon>
        <taxon>Entomophthoromycotina</taxon>
        <taxon>Basidiobolomycetes</taxon>
        <taxon>Basidiobolales</taxon>
        <taxon>Basidiobolaceae</taxon>
        <taxon>Basidiobolus</taxon>
    </lineage>
</organism>
<dbReference type="CDD" id="cd17671">
    <property type="entry name" value="RUN"/>
    <property type="match status" value="1"/>
</dbReference>
<protein>
    <submittedName>
        <fullName evidence="3">RUN and FYVE domain-containing protein 1</fullName>
        <ecNumber evidence="3">3.6.4.12</ecNumber>
    </submittedName>
</protein>
<feature type="coiled-coil region" evidence="1">
    <location>
        <begin position="303"/>
        <end position="365"/>
    </location>
</feature>
<evidence type="ECO:0000259" key="2">
    <source>
        <dbReference type="PROSITE" id="PS50826"/>
    </source>
</evidence>
<reference evidence="3 4" key="1">
    <citation type="submission" date="2023-04" db="EMBL/GenBank/DDBJ databases">
        <title>Genome of Basidiobolus ranarum AG-B5.</title>
        <authorList>
            <person name="Stajich J.E."/>
            <person name="Carter-House D."/>
            <person name="Gryganskyi A."/>
        </authorList>
    </citation>
    <scope>NUCLEOTIDE SEQUENCE [LARGE SCALE GENOMIC DNA]</scope>
    <source>
        <strain evidence="3 4">AG-B5</strain>
    </source>
</reference>
<evidence type="ECO:0000313" key="4">
    <source>
        <dbReference type="Proteomes" id="UP001479436"/>
    </source>
</evidence>
<dbReference type="EC" id="3.6.4.12" evidence="3"/>
<keyword evidence="3" id="KW-0378">Hydrolase</keyword>
<keyword evidence="4" id="KW-1185">Reference proteome</keyword>
<dbReference type="SMART" id="SM00593">
    <property type="entry name" value="RUN"/>
    <property type="match status" value="1"/>
</dbReference>
<gene>
    <name evidence="3" type="primary">RUFY1_2</name>
    <name evidence="3" type="ORF">K7432_003908</name>
</gene>
<accession>A0ABR2WZ37</accession>
<feature type="domain" description="RUN" evidence="2">
    <location>
        <begin position="84"/>
        <end position="217"/>
    </location>
</feature>
<comment type="caution">
    <text evidence="3">The sequence shown here is derived from an EMBL/GenBank/DDBJ whole genome shotgun (WGS) entry which is preliminary data.</text>
</comment>
<dbReference type="InterPro" id="IPR037213">
    <property type="entry name" value="Run_dom_sf"/>
</dbReference>
<sequence>MALTEEQFKEILRLIRTTEPEVHELIRNNFKRQDLFPGIGSVTFSTLLNFLKEQNSLRKHVISFTNVLVTIICSNYEETGKAISQEDPILLSLCSLIDRTLRYGLRLKGNVRGAFRSYWDFIMEQSEYGRLGPLKSTVDKVKYITTLKGLGSARAWIHLSLRDRSLSSALTILLNDQNLIREWYEPHALVANSEFGGFAETLTPLDYVSFEFSLQDKSLVKLNEMEDGDTVMSFVSWLNNEIHEISERENMEYEEPSTPDLINSPPVSVCSEQLVSLPIPAPQQNNVNEAVELEEYMAVIERNQHLEIANRDLEAKYTAQEQATSELAEDNEELMKKFSSLKRRCQQLETKNVELQKSMKEFNKAGLSFPRPSPPRKHGSLRSLWGLDSDDGDNYNEKLNQVETELQEKTDKVRQFEQSYWNLRKITEQLQRTATTTSTGLERVHTGINYPEPSVFLKLKNLEENIVEKDETLILMAQEMNRLQIRLNSLESITRGIQQQNPR</sequence>
<dbReference type="GO" id="GO:0003678">
    <property type="term" value="F:DNA helicase activity"/>
    <property type="evidence" value="ECO:0007669"/>
    <property type="project" value="UniProtKB-EC"/>
</dbReference>
<feature type="coiled-coil region" evidence="1">
    <location>
        <begin position="392"/>
        <end position="419"/>
    </location>
</feature>
<dbReference type="Gene3D" id="1.20.58.900">
    <property type="match status" value="1"/>
</dbReference>
<dbReference type="PROSITE" id="PS50826">
    <property type="entry name" value="RUN"/>
    <property type="match status" value="1"/>
</dbReference>
<dbReference type="Proteomes" id="UP001479436">
    <property type="component" value="Unassembled WGS sequence"/>
</dbReference>
<dbReference type="PANTHER" id="PTHR46753">
    <property type="entry name" value="FYVE AND COILED-COIL DOMAIN-CONTAINING PROTEIN 1"/>
    <property type="match status" value="1"/>
</dbReference>
<keyword evidence="1" id="KW-0175">Coiled coil</keyword>
<dbReference type="EMBL" id="JASJQH010000126">
    <property type="protein sequence ID" value="KAK9766769.1"/>
    <property type="molecule type" value="Genomic_DNA"/>
</dbReference>
<name>A0ABR2WZ37_9FUNG</name>
<dbReference type="GO" id="GO:0016787">
    <property type="term" value="F:hydrolase activity"/>
    <property type="evidence" value="ECO:0007669"/>
    <property type="project" value="UniProtKB-KW"/>
</dbReference>
<dbReference type="SUPFAM" id="SSF140741">
    <property type="entry name" value="RUN domain-like"/>
    <property type="match status" value="1"/>
</dbReference>
<evidence type="ECO:0000256" key="1">
    <source>
        <dbReference type="SAM" id="Coils"/>
    </source>
</evidence>
<dbReference type="PANTHER" id="PTHR46753:SF2">
    <property type="entry name" value="FYVE AND COILED-COIL DOMAIN-CONTAINING PROTEIN 1"/>
    <property type="match status" value="1"/>
</dbReference>
<evidence type="ECO:0000313" key="3">
    <source>
        <dbReference type="EMBL" id="KAK9766769.1"/>
    </source>
</evidence>
<dbReference type="InterPro" id="IPR004012">
    <property type="entry name" value="Run_dom"/>
</dbReference>
<dbReference type="Pfam" id="PF02759">
    <property type="entry name" value="RUN"/>
    <property type="match status" value="1"/>
</dbReference>